<gene>
    <name evidence="1" type="ORF">CYMTET_12322</name>
</gene>
<accession>A0AAE0LC68</accession>
<organism evidence="1 2">
    <name type="scientific">Cymbomonas tetramitiformis</name>
    <dbReference type="NCBI Taxonomy" id="36881"/>
    <lineage>
        <taxon>Eukaryota</taxon>
        <taxon>Viridiplantae</taxon>
        <taxon>Chlorophyta</taxon>
        <taxon>Pyramimonadophyceae</taxon>
        <taxon>Pyramimonadales</taxon>
        <taxon>Pyramimonadaceae</taxon>
        <taxon>Cymbomonas</taxon>
    </lineage>
</organism>
<proteinExistence type="predicted"/>
<sequence>MVVLQRGVLKAGGRLAVVMDVEAVDALIIEQSDLTLGPRMQQMELWQARKVEKRLPRLMILSGLKTMMLGYPIEAIAG</sequence>
<evidence type="ECO:0000313" key="1">
    <source>
        <dbReference type="EMBL" id="KAK3279813.1"/>
    </source>
</evidence>
<dbReference type="Proteomes" id="UP001190700">
    <property type="component" value="Unassembled WGS sequence"/>
</dbReference>
<feature type="non-terminal residue" evidence="1">
    <location>
        <position position="78"/>
    </location>
</feature>
<reference evidence="1 2" key="1">
    <citation type="journal article" date="2015" name="Genome Biol. Evol.">
        <title>Comparative Genomics of a Bacterivorous Green Alga Reveals Evolutionary Causalities and Consequences of Phago-Mixotrophic Mode of Nutrition.</title>
        <authorList>
            <person name="Burns J.A."/>
            <person name="Paasch A."/>
            <person name="Narechania A."/>
            <person name="Kim E."/>
        </authorList>
    </citation>
    <scope>NUCLEOTIDE SEQUENCE [LARGE SCALE GENOMIC DNA]</scope>
    <source>
        <strain evidence="1 2">PLY_AMNH</strain>
    </source>
</reference>
<evidence type="ECO:0000313" key="2">
    <source>
        <dbReference type="Proteomes" id="UP001190700"/>
    </source>
</evidence>
<dbReference type="AlphaFoldDB" id="A0AAE0LC68"/>
<protein>
    <submittedName>
        <fullName evidence="1">Uncharacterized protein</fullName>
    </submittedName>
</protein>
<name>A0AAE0LC68_9CHLO</name>
<comment type="caution">
    <text evidence="1">The sequence shown here is derived from an EMBL/GenBank/DDBJ whole genome shotgun (WGS) entry which is preliminary data.</text>
</comment>
<keyword evidence="2" id="KW-1185">Reference proteome</keyword>
<dbReference type="EMBL" id="LGRX02004659">
    <property type="protein sequence ID" value="KAK3279813.1"/>
    <property type="molecule type" value="Genomic_DNA"/>
</dbReference>